<evidence type="ECO:0000259" key="12">
    <source>
        <dbReference type="Pfam" id="PF03033"/>
    </source>
</evidence>
<keyword evidence="11" id="KW-0812">Transmembrane</keyword>
<feature type="binding site" evidence="10">
    <location>
        <begin position="10"/>
        <end position="12"/>
    </location>
    <ligand>
        <name>UDP-N-acetyl-alpha-D-glucosamine</name>
        <dbReference type="ChEBI" id="CHEBI:57705"/>
    </ligand>
</feature>
<keyword evidence="11" id="KW-1133">Transmembrane helix</keyword>
<evidence type="ECO:0000256" key="7">
    <source>
        <dbReference type="ARBA" id="ARBA00023136"/>
    </source>
</evidence>
<dbReference type="AlphaFoldDB" id="A0A2M6Z314"/>
<dbReference type="Pfam" id="PF04101">
    <property type="entry name" value="Glyco_tran_28_C"/>
    <property type="match status" value="1"/>
</dbReference>
<comment type="caution">
    <text evidence="14">The sequence shown here is derived from an EMBL/GenBank/DDBJ whole genome shotgun (WGS) entry which is preliminary data.</text>
</comment>
<keyword evidence="4 10" id="KW-0808">Transferase</keyword>
<dbReference type="NCBIfam" id="TIGR01133">
    <property type="entry name" value="murG"/>
    <property type="match status" value="1"/>
</dbReference>
<dbReference type="GO" id="GO:0051301">
    <property type="term" value="P:cell division"/>
    <property type="evidence" value="ECO:0007669"/>
    <property type="project" value="UniProtKB-KW"/>
</dbReference>
<comment type="pathway">
    <text evidence="10">Cell wall biogenesis; peptidoglycan biosynthesis.</text>
</comment>
<comment type="similarity">
    <text evidence="10">Belongs to the glycosyltransferase 28 family. MurG subfamily.</text>
</comment>
<dbReference type="GO" id="GO:0051991">
    <property type="term" value="F:UDP-N-acetyl-D-glucosamine:N-acetylmuramoyl-L-alanyl-D-glutamyl-meso-2,6-diaminopimelyl-D-alanyl-D-alanine-diphosphoundecaprenol 4-beta-N-acetylglucosaminlytransferase activity"/>
    <property type="evidence" value="ECO:0007669"/>
    <property type="project" value="RHEA"/>
</dbReference>
<feature type="binding site" evidence="10">
    <location>
        <position position="196"/>
    </location>
    <ligand>
        <name>UDP-N-acetyl-alpha-D-glucosamine</name>
        <dbReference type="ChEBI" id="CHEBI:57705"/>
    </ligand>
</feature>
<evidence type="ECO:0000256" key="3">
    <source>
        <dbReference type="ARBA" id="ARBA00022676"/>
    </source>
</evidence>
<evidence type="ECO:0000256" key="5">
    <source>
        <dbReference type="ARBA" id="ARBA00022960"/>
    </source>
</evidence>
<comment type="function">
    <text evidence="10">Cell wall formation. Catalyzes the transfer of a GlcNAc subunit on undecaprenyl-pyrophosphoryl-MurNAc-pentapeptide (lipid intermediate I) to form undecaprenyl-pyrophosphoryl-MurNAc-(pentapeptide)GlcNAc (lipid intermediate II).</text>
</comment>
<dbReference type="GO" id="GO:0008360">
    <property type="term" value="P:regulation of cell shape"/>
    <property type="evidence" value="ECO:0007669"/>
    <property type="project" value="UniProtKB-KW"/>
</dbReference>
<sequence length="369" mass="41290">MKIVFTGGGTGGHIFPIIAIIREMKKLSKGAPFSLFFIGAKDDYSLTLLSGEGIKIKNIIAGKFRRYFSFKNFLDFFKIVIGIIQALFYLFFLSPDIVFSKGGYGSFPVTFAARILHIPIFLHESDIVPGLATKMESKWAEEIFISFDKTQFFPKEKIILVGNPTRTEILEGSKEKAKKIFNLTEEKPLILILGGSQGAQKINDTILEILLELIRNFEIIHSTGEKNFNQVRSEAEVVISSADLKYYHPFPFLNEEYLKNALAAADLIISRAGAGSIFEIAAVGKPSILIPLSSSASNHQIENAYAYIKNGAGLVIEEENFKPHFFLERINSLFLRAQVLEKMAQQAKIFSKPKAAKIIASYLLEYLNL</sequence>
<feature type="binding site" evidence="10">
    <location>
        <position position="166"/>
    </location>
    <ligand>
        <name>UDP-N-acetyl-alpha-D-glucosamine</name>
        <dbReference type="ChEBI" id="CHEBI:57705"/>
    </ligand>
</feature>
<evidence type="ECO:0000256" key="9">
    <source>
        <dbReference type="ARBA" id="ARBA00023316"/>
    </source>
</evidence>
<keyword evidence="6 10" id="KW-0573">Peptidoglycan synthesis</keyword>
<evidence type="ECO:0000256" key="11">
    <source>
        <dbReference type="SAM" id="Phobius"/>
    </source>
</evidence>
<dbReference type="UniPathway" id="UPA00219"/>
<dbReference type="CDD" id="cd03785">
    <property type="entry name" value="GT28_MurG"/>
    <property type="match status" value="1"/>
</dbReference>
<keyword evidence="1 10" id="KW-1003">Cell membrane</keyword>
<dbReference type="Proteomes" id="UP000228777">
    <property type="component" value="Unassembled WGS sequence"/>
</dbReference>
<name>A0A2M6Z314_9BACT</name>
<evidence type="ECO:0000256" key="2">
    <source>
        <dbReference type="ARBA" id="ARBA00022618"/>
    </source>
</evidence>
<keyword evidence="2 10" id="KW-0132">Cell division</keyword>
<dbReference type="GO" id="GO:0071555">
    <property type="term" value="P:cell wall organization"/>
    <property type="evidence" value="ECO:0007669"/>
    <property type="project" value="UniProtKB-KW"/>
</dbReference>
<dbReference type="SUPFAM" id="SSF53756">
    <property type="entry name" value="UDP-Glycosyltransferase/glycogen phosphorylase"/>
    <property type="match status" value="1"/>
</dbReference>
<dbReference type="HAMAP" id="MF_00033">
    <property type="entry name" value="MurG"/>
    <property type="match status" value="1"/>
</dbReference>
<feature type="domain" description="Glycosyltransferase family 28 N-terminal" evidence="12">
    <location>
        <begin position="3"/>
        <end position="145"/>
    </location>
</feature>
<dbReference type="PANTHER" id="PTHR21015:SF27">
    <property type="entry name" value="UDP-N-ACETYLGLUCOSAMINE--N-ACETYLMURAMYL-(PENTAPEPTIDE) PYROPHOSPHORYL-UNDECAPRENOL N-ACETYLGLUCOSAMINE TRANSFERASE"/>
    <property type="match status" value="1"/>
</dbReference>
<comment type="catalytic activity">
    <reaction evidence="10">
        <text>di-trans,octa-cis-undecaprenyl diphospho-N-acetyl-alpha-D-muramoyl-L-alanyl-D-glutamyl-meso-2,6-diaminopimeloyl-D-alanyl-D-alanine + UDP-N-acetyl-alpha-D-glucosamine = di-trans,octa-cis-undecaprenyl diphospho-[N-acetyl-alpha-D-glucosaminyl-(1-&gt;4)]-N-acetyl-alpha-D-muramoyl-L-alanyl-D-glutamyl-meso-2,6-diaminopimeloyl-D-alanyl-D-alanine + UDP + H(+)</text>
        <dbReference type="Rhea" id="RHEA:31227"/>
        <dbReference type="ChEBI" id="CHEBI:15378"/>
        <dbReference type="ChEBI" id="CHEBI:57705"/>
        <dbReference type="ChEBI" id="CHEBI:58223"/>
        <dbReference type="ChEBI" id="CHEBI:61387"/>
        <dbReference type="ChEBI" id="CHEBI:61388"/>
        <dbReference type="EC" id="2.4.1.227"/>
    </reaction>
</comment>
<organism evidence="14 15">
    <name type="scientific">bacterium (Candidatus Gribaldobacteria) CG07_land_8_20_14_0_80_33_18</name>
    <dbReference type="NCBI Taxonomy" id="2014272"/>
    <lineage>
        <taxon>Bacteria</taxon>
        <taxon>Candidatus Gribaldobacteria</taxon>
    </lineage>
</organism>
<keyword evidence="7 10" id="KW-0472">Membrane</keyword>
<feature type="transmembrane region" description="Helical" evidence="11">
    <location>
        <begin position="73"/>
        <end position="92"/>
    </location>
</feature>
<comment type="caution">
    <text evidence="10">Lacks conserved residue(s) required for the propagation of feature annotation.</text>
</comment>
<keyword evidence="9 10" id="KW-0961">Cell wall biogenesis/degradation</keyword>
<keyword evidence="3 10" id="KW-0328">Glycosyltransferase</keyword>
<feature type="domain" description="Glycosyl transferase family 28 C-terminal" evidence="13">
    <location>
        <begin position="190"/>
        <end position="357"/>
    </location>
</feature>
<keyword evidence="5 10" id="KW-0133">Cell shape</keyword>
<gene>
    <name evidence="10 14" type="primary">murG</name>
    <name evidence="14" type="ORF">COS93_01635</name>
</gene>
<protein>
    <recommendedName>
        <fullName evidence="10">UDP-N-acetylglucosamine--N-acetylmuramyl-(pentapeptide) pyrophosphoryl-undecaprenol N-acetylglucosamine transferase</fullName>
        <ecNumber evidence="10">2.4.1.227</ecNumber>
    </recommendedName>
    <alternativeName>
        <fullName evidence="10">Undecaprenyl-PP-MurNAc-pentapeptide-UDPGlcNAc GlcNAc transferase</fullName>
    </alternativeName>
</protein>
<dbReference type="InterPro" id="IPR004276">
    <property type="entry name" value="GlycoTrans_28_N"/>
</dbReference>
<evidence type="ECO:0000313" key="14">
    <source>
        <dbReference type="EMBL" id="PIU46770.1"/>
    </source>
</evidence>
<comment type="subcellular location">
    <subcellularLocation>
        <location evidence="10">Cell membrane</location>
        <topology evidence="10">Peripheral membrane protein</topology>
        <orientation evidence="10">Cytoplasmic side</orientation>
    </subcellularLocation>
</comment>
<dbReference type="EMBL" id="PEWP01000032">
    <property type="protein sequence ID" value="PIU46770.1"/>
    <property type="molecule type" value="Genomic_DNA"/>
</dbReference>
<evidence type="ECO:0000256" key="1">
    <source>
        <dbReference type="ARBA" id="ARBA00022475"/>
    </source>
</evidence>
<dbReference type="EC" id="2.4.1.227" evidence="10"/>
<proteinExistence type="inferred from homology"/>
<evidence type="ECO:0000256" key="10">
    <source>
        <dbReference type="HAMAP-Rule" id="MF_00033"/>
    </source>
</evidence>
<evidence type="ECO:0000259" key="13">
    <source>
        <dbReference type="Pfam" id="PF04101"/>
    </source>
</evidence>
<evidence type="ECO:0000256" key="6">
    <source>
        <dbReference type="ARBA" id="ARBA00022984"/>
    </source>
</evidence>
<evidence type="ECO:0000313" key="15">
    <source>
        <dbReference type="Proteomes" id="UP000228777"/>
    </source>
</evidence>
<dbReference type="GO" id="GO:0005886">
    <property type="term" value="C:plasma membrane"/>
    <property type="evidence" value="ECO:0007669"/>
    <property type="project" value="UniProtKB-SubCell"/>
</dbReference>
<dbReference type="PANTHER" id="PTHR21015">
    <property type="entry name" value="UDP-N-ACETYLGLUCOSAMINE--N-ACETYLMURAMYL-(PENTAPEPTIDE) PYROPHOSPHORYL-UNDECAPRENOL N-ACETYLGLUCOSAMINE TRANSFERASE 1"/>
    <property type="match status" value="1"/>
</dbReference>
<dbReference type="InterPro" id="IPR006009">
    <property type="entry name" value="GlcNAc_MurG"/>
</dbReference>
<accession>A0A2M6Z314</accession>
<evidence type="ECO:0000256" key="8">
    <source>
        <dbReference type="ARBA" id="ARBA00023306"/>
    </source>
</evidence>
<dbReference type="Gene3D" id="3.40.50.2000">
    <property type="entry name" value="Glycogen Phosphorylase B"/>
    <property type="match status" value="2"/>
</dbReference>
<reference evidence="15" key="1">
    <citation type="submission" date="2017-09" db="EMBL/GenBank/DDBJ databases">
        <title>Depth-based differentiation of microbial function through sediment-hosted aquifers and enrichment of novel symbionts in the deep terrestrial subsurface.</title>
        <authorList>
            <person name="Probst A.J."/>
            <person name="Ladd B."/>
            <person name="Jarett J.K."/>
            <person name="Geller-Mcgrath D.E."/>
            <person name="Sieber C.M.K."/>
            <person name="Emerson J.B."/>
            <person name="Anantharaman K."/>
            <person name="Thomas B.C."/>
            <person name="Malmstrom R."/>
            <person name="Stieglmeier M."/>
            <person name="Klingl A."/>
            <person name="Woyke T."/>
            <person name="Ryan C.M."/>
            <person name="Banfield J.F."/>
        </authorList>
    </citation>
    <scope>NUCLEOTIDE SEQUENCE [LARGE SCALE GENOMIC DNA]</scope>
</reference>
<dbReference type="InterPro" id="IPR007235">
    <property type="entry name" value="Glyco_trans_28_C"/>
</dbReference>
<dbReference type="GO" id="GO:0005975">
    <property type="term" value="P:carbohydrate metabolic process"/>
    <property type="evidence" value="ECO:0007669"/>
    <property type="project" value="InterPro"/>
</dbReference>
<dbReference type="GO" id="GO:0009252">
    <property type="term" value="P:peptidoglycan biosynthetic process"/>
    <property type="evidence" value="ECO:0007669"/>
    <property type="project" value="UniProtKB-UniRule"/>
</dbReference>
<keyword evidence="8 10" id="KW-0131">Cell cycle</keyword>
<dbReference type="GO" id="GO:0050511">
    <property type="term" value="F:undecaprenyldiphospho-muramoylpentapeptide beta-N-acetylglucosaminyltransferase activity"/>
    <property type="evidence" value="ECO:0007669"/>
    <property type="project" value="UniProtKB-UniRule"/>
</dbReference>
<feature type="binding site" evidence="10">
    <location>
        <position position="300"/>
    </location>
    <ligand>
        <name>UDP-N-acetyl-alpha-D-glucosamine</name>
        <dbReference type="ChEBI" id="CHEBI:57705"/>
    </ligand>
</feature>
<dbReference type="Pfam" id="PF03033">
    <property type="entry name" value="Glyco_transf_28"/>
    <property type="match status" value="1"/>
</dbReference>
<evidence type="ECO:0000256" key="4">
    <source>
        <dbReference type="ARBA" id="ARBA00022679"/>
    </source>
</evidence>